<dbReference type="Pfam" id="PF13912">
    <property type="entry name" value="zf-C2H2_6"/>
    <property type="match status" value="2"/>
</dbReference>
<keyword evidence="2" id="KW-0479">Metal-binding</keyword>
<evidence type="ECO:0000256" key="4">
    <source>
        <dbReference type="ARBA" id="ARBA00022771"/>
    </source>
</evidence>
<evidence type="ECO:0000256" key="1">
    <source>
        <dbReference type="ARBA" id="ARBA00004123"/>
    </source>
</evidence>
<dbReference type="PROSITE" id="PS50157">
    <property type="entry name" value="ZINC_FINGER_C2H2_2"/>
    <property type="match status" value="8"/>
</dbReference>
<dbReference type="GO" id="GO:0008270">
    <property type="term" value="F:zinc ion binding"/>
    <property type="evidence" value="ECO:0007669"/>
    <property type="project" value="UniProtKB-KW"/>
</dbReference>
<dbReference type="Pfam" id="PF00096">
    <property type="entry name" value="zf-C2H2"/>
    <property type="match status" value="4"/>
</dbReference>
<feature type="domain" description="C2H2-type" evidence="10">
    <location>
        <begin position="211"/>
        <end position="238"/>
    </location>
</feature>
<protein>
    <recommendedName>
        <fullName evidence="10">C2H2-type domain-containing protein</fullName>
    </recommendedName>
</protein>
<gene>
    <name evidence="11" type="ORF">NP493_650g01077</name>
</gene>
<keyword evidence="7" id="KW-0804">Transcription</keyword>
<dbReference type="SUPFAM" id="SSF57667">
    <property type="entry name" value="beta-beta-alpha zinc fingers"/>
    <property type="match status" value="5"/>
</dbReference>
<evidence type="ECO:0000256" key="5">
    <source>
        <dbReference type="ARBA" id="ARBA00022833"/>
    </source>
</evidence>
<dbReference type="PANTHER" id="PTHR47772">
    <property type="entry name" value="ZINC FINGER PROTEIN 200"/>
    <property type="match status" value="1"/>
</dbReference>
<feature type="domain" description="C2H2-type" evidence="10">
    <location>
        <begin position="129"/>
        <end position="156"/>
    </location>
</feature>
<dbReference type="AlphaFoldDB" id="A0AAD9NNA4"/>
<dbReference type="InterPro" id="IPR013087">
    <property type="entry name" value="Znf_C2H2_type"/>
</dbReference>
<dbReference type="Proteomes" id="UP001209878">
    <property type="component" value="Unassembled WGS sequence"/>
</dbReference>
<dbReference type="InterPro" id="IPR036236">
    <property type="entry name" value="Znf_C2H2_sf"/>
</dbReference>
<dbReference type="PROSITE" id="PS00028">
    <property type="entry name" value="ZINC_FINGER_C2H2_1"/>
    <property type="match status" value="8"/>
</dbReference>
<accession>A0AAD9NNA4</accession>
<keyword evidence="6" id="KW-0805">Transcription regulation</keyword>
<feature type="domain" description="C2H2-type" evidence="10">
    <location>
        <begin position="157"/>
        <end position="180"/>
    </location>
</feature>
<name>A0AAD9NNA4_RIDPI</name>
<evidence type="ECO:0000256" key="3">
    <source>
        <dbReference type="ARBA" id="ARBA00022737"/>
    </source>
</evidence>
<dbReference type="SMART" id="SM00355">
    <property type="entry name" value="ZnF_C2H2"/>
    <property type="match status" value="8"/>
</dbReference>
<reference evidence="11" key="1">
    <citation type="journal article" date="2023" name="Mol. Biol. Evol.">
        <title>Third-Generation Sequencing Reveals the Adaptive Role of the Epigenome in Three Deep-Sea Polychaetes.</title>
        <authorList>
            <person name="Perez M."/>
            <person name="Aroh O."/>
            <person name="Sun Y."/>
            <person name="Lan Y."/>
            <person name="Juniper S.K."/>
            <person name="Young C.R."/>
            <person name="Angers B."/>
            <person name="Qian P.Y."/>
        </authorList>
    </citation>
    <scope>NUCLEOTIDE SEQUENCE</scope>
    <source>
        <strain evidence="11">R07B-5</strain>
    </source>
</reference>
<feature type="domain" description="C2H2-type" evidence="10">
    <location>
        <begin position="318"/>
        <end position="342"/>
    </location>
</feature>
<dbReference type="PANTHER" id="PTHR47772:SF12">
    <property type="entry name" value="RB-ASSOCIATED KRAB ZINC FINGER-RELATED"/>
    <property type="match status" value="1"/>
</dbReference>
<evidence type="ECO:0000256" key="6">
    <source>
        <dbReference type="ARBA" id="ARBA00023015"/>
    </source>
</evidence>
<evidence type="ECO:0000313" key="11">
    <source>
        <dbReference type="EMBL" id="KAK2176647.1"/>
    </source>
</evidence>
<evidence type="ECO:0000256" key="2">
    <source>
        <dbReference type="ARBA" id="ARBA00022723"/>
    </source>
</evidence>
<comment type="subcellular location">
    <subcellularLocation>
        <location evidence="1">Nucleus</location>
    </subcellularLocation>
</comment>
<proteinExistence type="predicted"/>
<keyword evidence="12" id="KW-1185">Reference proteome</keyword>
<dbReference type="FunFam" id="3.30.160.60:FF:002343">
    <property type="entry name" value="Zinc finger protein 33A"/>
    <property type="match status" value="1"/>
</dbReference>
<keyword evidence="5" id="KW-0862">Zinc</keyword>
<comment type="caution">
    <text evidence="11">The sequence shown here is derived from an EMBL/GenBank/DDBJ whole genome shotgun (WGS) entry which is preliminary data.</text>
</comment>
<dbReference type="GO" id="GO:0005634">
    <property type="term" value="C:nucleus"/>
    <property type="evidence" value="ECO:0007669"/>
    <property type="project" value="UniProtKB-SubCell"/>
</dbReference>
<feature type="domain" description="C2H2-type" evidence="10">
    <location>
        <begin position="101"/>
        <end position="128"/>
    </location>
</feature>
<dbReference type="EMBL" id="JAODUO010000649">
    <property type="protein sequence ID" value="KAK2176647.1"/>
    <property type="molecule type" value="Genomic_DNA"/>
</dbReference>
<keyword evidence="4 9" id="KW-0863">Zinc-finger</keyword>
<evidence type="ECO:0000313" key="12">
    <source>
        <dbReference type="Proteomes" id="UP001209878"/>
    </source>
</evidence>
<feature type="domain" description="C2H2-type" evidence="10">
    <location>
        <begin position="292"/>
        <end position="319"/>
    </location>
</feature>
<sequence length="367" mass="42391">MSGTTLDKGIQPLCNAVQQMSWSENEADPHIKVKSETADCSSGQARHWVVAEGSVLREVKPEPTDWRPNTRGTSTCSEKFHRQLRIKNNEVDVNSVSVNRHTCVTCRKSFKYLWELTNHKTVHKNVSAFICVICEESFERSYDLTRHQRSHANVKTHTCISCGKTFRSSDGLTQHQKIHSKSFICITCGKSFKHRYQLNFHNKNHTTVRTFNCDICGKSYRHRCSLLKHEKIHLDVRPFKFGKSFEHSNEANIRKSIHTRVGLFTCVTCGKTYKYKGRLASHEIIHKRVKSYTCVTCGKSYKDKRRLAGHETIHMKSYTCVTCGKSYKHMGCLTRHKIINKHIESYICNMDHTYSMTPQIEGSSYYV</sequence>
<feature type="domain" description="C2H2-type" evidence="10">
    <location>
        <begin position="183"/>
        <end position="210"/>
    </location>
</feature>
<evidence type="ECO:0000256" key="8">
    <source>
        <dbReference type="ARBA" id="ARBA00023242"/>
    </source>
</evidence>
<evidence type="ECO:0000256" key="9">
    <source>
        <dbReference type="PROSITE-ProRule" id="PRU00042"/>
    </source>
</evidence>
<dbReference type="Gene3D" id="3.30.160.60">
    <property type="entry name" value="Classic Zinc Finger"/>
    <property type="match status" value="5"/>
</dbReference>
<evidence type="ECO:0000259" key="10">
    <source>
        <dbReference type="PROSITE" id="PS50157"/>
    </source>
</evidence>
<evidence type="ECO:0000256" key="7">
    <source>
        <dbReference type="ARBA" id="ARBA00023163"/>
    </source>
</evidence>
<dbReference type="InterPro" id="IPR050636">
    <property type="entry name" value="C2H2-ZF_domain-containing"/>
</dbReference>
<feature type="domain" description="C2H2-type" evidence="10">
    <location>
        <begin position="264"/>
        <end position="291"/>
    </location>
</feature>
<keyword evidence="3" id="KW-0677">Repeat</keyword>
<organism evidence="11 12">
    <name type="scientific">Ridgeia piscesae</name>
    <name type="common">Tubeworm</name>
    <dbReference type="NCBI Taxonomy" id="27915"/>
    <lineage>
        <taxon>Eukaryota</taxon>
        <taxon>Metazoa</taxon>
        <taxon>Spiralia</taxon>
        <taxon>Lophotrochozoa</taxon>
        <taxon>Annelida</taxon>
        <taxon>Polychaeta</taxon>
        <taxon>Sedentaria</taxon>
        <taxon>Canalipalpata</taxon>
        <taxon>Sabellida</taxon>
        <taxon>Siboglinidae</taxon>
        <taxon>Ridgeia</taxon>
    </lineage>
</organism>
<keyword evidence="8" id="KW-0539">Nucleus</keyword>